<name>A0A072NKV7_SCHAZ</name>
<feature type="transmembrane region" description="Helical" evidence="1">
    <location>
        <begin position="20"/>
        <end position="39"/>
    </location>
</feature>
<feature type="transmembrane region" description="Helical" evidence="1">
    <location>
        <begin position="365"/>
        <end position="386"/>
    </location>
</feature>
<feature type="transmembrane region" description="Helical" evidence="1">
    <location>
        <begin position="88"/>
        <end position="110"/>
    </location>
</feature>
<dbReference type="EMBL" id="JJRY01000008">
    <property type="protein sequence ID" value="KEF38314.1"/>
    <property type="molecule type" value="Genomic_DNA"/>
</dbReference>
<sequence length="416" mass="46937">MNMMPGLSKTETNIKLPFSFIIYSLLAFSASQIILIFSGDFLTNGAFRIPPLWMVAHLLVLGWALMVAMGAMYQLVPVAFLTPIWNETFGFIQFWITAIGITGFALSLAFSPKLTMITGFITLIGVLMFLYQMAMTMKKQTEKNILTALVGTALVCLLLTILFGIFLAASVSGHLPLANHVALLKTHIILGIAGWFSLLIFGFSYKMVPMFSLAHGFSMKLSKPIYFLYIFGLLSSILSFWTNRSILFQLGMMLLFISFSLFVWHIKQIIKKRLKKNLDKPFIFSLVAIIIGWIMHLVALISSFISISPYLFGVIIYLYIIGWIVFSIMGYLYKIVPFLWWTYKYSKEMGQPNVPTLKQLMNEKLGTILFILCLICFAGFAVSFSFKLAGLYMFVQLLFAVTTVVFSATVVSILKK</sequence>
<reference evidence="2 3" key="1">
    <citation type="submission" date="2014-04" db="EMBL/GenBank/DDBJ databases">
        <title>Draft genome sequence of Bacillus azotoformans MEV2011, a (co-) denitrifying strain unable to grow in the presence of oxygen.</title>
        <authorList>
            <person name="Nielsen M."/>
            <person name="Schreiber L."/>
            <person name="Finster K."/>
            <person name="Schramm A."/>
        </authorList>
    </citation>
    <scope>NUCLEOTIDE SEQUENCE [LARGE SCALE GENOMIC DNA]</scope>
    <source>
        <strain evidence="2 3">MEV2011</strain>
    </source>
</reference>
<dbReference type="OrthoDB" id="5245199at2"/>
<feature type="transmembrane region" description="Helical" evidence="1">
    <location>
        <begin position="224"/>
        <end position="241"/>
    </location>
</feature>
<dbReference type="InterPro" id="IPR036927">
    <property type="entry name" value="Cyt_c_oxase-like_su1_sf"/>
</dbReference>
<evidence type="ECO:0000256" key="1">
    <source>
        <dbReference type="SAM" id="Phobius"/>
    </source>
</evidence>
<dbReference type="Proteomes" id="UP000027936">
    <property type="component" value="Unassembled WGS sequence"/>
</dbReference>
<feature type="transmembrane region" description="Helical" evidence="1">
    <location>
        <begin position="247"/>
        <end position="270"/>
    </location>
</feature>
<evidence type="ECO:0000313" key="3">
    <source>
        <dbReference type="Proteomes" id="UP000027936"/>
    </source>
</evidence>
<feature type="transmembrane region" description="Helical" evidence="1">
    <location>
        <begin position="146"/>
        <end position="169"/>
    </location>
</feature>
<accession>A0A072NKV7</accession>
<feature type="transmembrane region" description="Helical" evidence="1">
    <location>
        <begin position="282"/>
        <end position="305"/>
    </location>
</feature>
<dbReference type="AlphaFoldDB" id="A0A072NKV7"/>
<feature type="transmembrane region" description="Helical" evidence="1">
    <location>
        <begin position="311"/>
        <end position="333"/>
    </location>
</feature>
<dbReference type="Gene3D" id="1.20.210.10">
    <property type="entry name" value="Cytochrome c oxidase-like, subunit I domain"/>
    <property type="match status" value="1"/>
</dbReference>
<feature type="transmembrane region" description="Helical" evidence="1">
    <location>
        <begin position="181"/>
        <end position="203"/>
    </location>
</feature>
<evidence type="ECO:0008006" key="4">
    <source>
        <dbReference type="Google" id="ProtNLM"/>
    </source>
</evidence>
<keyword evidence="1" id="KW-0472">Membrane</keyword>
<organism evidence="2 3">
    <name type="scientific">Schinkia azotoformans MEV2011</name>
    <dbReference type="NCBI Taxonomy" id="1348973"/>
    <lineage>
        <taxon>Bacteria</taxon>
        <taxon>Bacillati</taxon>
        <taxon>Bacillota</taxon>
        <taxon>Bacilli</taxon>
        <taxon>Bacillales</taxon>
        <taxon>Bacillaceae</taxon>
        <taxon>Calidifontibacillus/Schinkia group</taxon>
        <taxon>Schinkia</taxon>
    </lineage>
</organism>
<keyword evidence="1" id="KW-0812">Transmembrane</keyword>
<dbReference type="RefSeq" id="WP_051678178.1">
    <property type="nucleotide sequence ID" value="NZ_JJRY01000008.1"/>
</dbReference>
<feature type="transmembrane region" description="Helical" evidence="1">
    <location>
        <begin position="116"/>
        <end position="134"/>
    </location>
</feature>
<proteinExistence type="predicted"/>
<dbReference type="SUPFAM" id="SSF81442">
    <property type="entry name" value="Cytochrome c oxidase subunit I-like"/>
    <property type="match status" value="1"/>
</dbReference>
<keyword evidence="1" id="KW-1133">Transmembrane helix</keyword>
<evidence type="ECO:0000313" key="2">
    <source>
        <dbReference type="EMBL" id="KEF38314.1"/>
    </source>
</evidence>
<protein>
    <recommendedName>
        <fullName evidence="4">Cytochrome C and Quinol oxidase polypeptide I</fullName>
    </recommendedName>
</protein>
<comment type="caution">
    <text evidence="2">The sequence shown here is derived from an EMBL/GenBank/DDBJ whole genome shotgun (WGS) entry which is preliminary data.</text>
</comment>
<dbReference type="PATRIC" id="fig|1348973.3.peg.2273"/>
<feature type="transmembrane region" description="Helical" evidence="1">
    <location>
        <begin position="51"/>
        <end position="76"/>
    </location>
</feature>
<feature type="transmembrane region" description="Helical" evidence="1">
    <location>
        <begin position="392"/>
        <end position="414"/>
    </location>
</feature>
<gene>
    <name evidence="2" type="ORF">M670_02355</name>
</gene>